<evidence type="ECO:0000313" key="1">
    <source>
        <dbReference type="EMBL" id="SNR48086.1"/>
    </source>
</evidence>
<protein>
    <submittedName>
        <fullName evidence="1">Uncharacterized protein</fullName>
    </submittedName>
</protein>
<dbReference type="OrthoDB" id="328612at2157"/>
<reference evidence="1 2" key="1">
    <citation type="submission" date="2017-06" db="EMBL/GenBank/DDBJ databases">
        <authorList>
            <person name="Kim H.J."/>
            <person name="Triplett B.A."/>
        </authorList>
    </citation>
    <scope>NUCLEOTIDE SEQUENCE [LARGE SCALE GENOMIC DNA]</scope>
    <source>
        <strain evidence="1 2">DSM 8800</strain>
    </source>
</reference>
<accession>A0A238WNG1</accession>
<dbReference type="RefSeq" id="WP_089384843.1">
    <property type="nucleotide sequence ID" value="NZ_FZNQ01000009.1"/>
</dbReference>
<sequence>MPDGAHRKVKLNVRVTPSKKKEWQDALDDDETLSSLVRRAVDREVNDEYVPTQAIDDFAVTAGDGDADLSPVLDQLENLRQSLTSVEHKVDTMSAPQAGEISDRDIEDLAMDLLPRLPTYPNDIPDRVLREMDGMGGREPQEYISYIVEASRADPQLSIDGRAQRFSTEMKEHTYLVREALCYLENETTENVHSGLVSGKRHWMRL</sequence>
<organism evidence="1 2">
    <name type="scientific">Halorubrum vacuolatum</name>
    <name type="common">Natronobacterium vacuolatum</name>
    <dbReference type="NCBI Taxonomy" id="63740"/>
    <lineage>
        <taxon>Archaea</taxon>
        <taxon>Methanobacteriati</taxon>
        <taxon>Methanobacteriota</taxon>
        <taxon>Stenosarchaea group</taxon>
        <taxon>Halobacteria</taxon>
        <taxon>Halobacteriales</taxon>
        <taxon>Haloferacaceae</taxon>
        <taxon>Halorubrum</taxon>
    </lineage>
</organism>
<keyword evidence="2" id="KW-1185">Reference proteome</keyword>
<dbReference type="EMBL" id="FZNQ01000009">
    <property type="protein sequence ID" value="SNR48086.1"/>
    <property type="molecule type" value="Genomic_DNA"/>
</dbReference>
<evidence type="ECO:0000313" key="2">
    <source>
        <dbReference type="Proteomes" id="UP000198397"/>
    </source>
</evidence>
<dbReference type="Proteomes" id="UP000198397">
    <property type="component" value="Unassembled WGS sequence"/>
</dbReference>
<name>A0A238WNG1_HALVU</name>
<proteinExistence type="predicted"/>
<dbReference type="AlphaFoldDB" id="A0A238WNG1"/>
<gene>
    <name evidence="1" type="ORF">SAMN06264855_10911</name>
</gene>